<dbReference type="PANTHER" id="PTHR30383">
    <property type="entry name" value="THIOESTERASE 1/PROTEASE 1/LYSOPHOSPHOLIPASE L1"/>
    <property type="match status" value="1"/>
</dbReference>
<dbReference type="InterPro" id="IPR013830">
    <property type="entry name" value="SGNH_hydro"/>
</dbReference>
<evidence type="ECO:0000259" key="1">
    <source>
        <dbReference type="Pfam" id="PF13472"/>
    </source>
</evidence>
<dbReference type="InterPro" id="IPR051532">
    <property type="entry name" value="Ester_Hydrolysis_Enzymes"/>
</dbReference>
<sequence length="272" mass="30205">MMLIKGKCSPADVGRGPWSIESGWTVAEIVSGLLMGLPEERWLPFIEQWIKDDGDQMKLACFGDSITAGQYLTDSDTFASKLADRFKCEVINAGVPGNTTGQGLARFERDVLEHRPDICIIAFGMNDHVNKEPGTAKTPLPEFRGNLTHIIERLRANDIVPVLCTANPIIEGDEERYYYRRHPKEWYRNPSGAQAWIDLYNEEIRALAGSLGVALADVALRWRQYTEQGGQLDDLLRTVENSGTDDGVHPTAAGQELFAACIGETLEPLIRS</sequence>
<comment type="caution">
    <text evidence="2">The sequence shown here is derived from an EMBL/GenBank/DDBJ whole genome shotgun (WGS) entry which is preliminary data.</text>
</comment>
<dbReference type="SUPFAM" id="SSF52266">
    <property type="entry name" value="SGNH hydrolase"/>
    <property type="match status" value="1"/>
</dbReference>
<organism evidence="2 3">
    <name type="scientific">Paenibacillus hemerocallicola</name>
    <dbReference type="NCBI Taxonomy" id="1172614"/>
    <lineage>
        <taxon>Bacteria</taxon>
        <taxon>Bacillati</taxon>
        <taxon>Bacillota</taxon>
        <taxon>Bacilli</taxon>
        <taxon>Bacillales</taxon>
        <taxon>Paenibacillaceae</taxon>
        <taxon>Paenibacillus</taxon>
    </lineage>
</organism>
<dbReference type="RefSeq" id="WP_139600557.1">
    <property type="nucleotide sequence ID" value="NZ_VDCQ01000002.1"/>
</dbReference>
<dbReference type="Proteomes" id="UP000307943">
    <property type="component" value="Unassembled WGS sequence"/>
</dbReference>
<feature type="domain" description="SGNH hydrolase-type esterase" evidence="1">
    <location>
        <begin position="61"/>
        <end position="257"/>
    </location>
</feature>
<keyword evidence="3" id="KW-1185">Reference proteome</keyword>
<dbReference type="AlphaFoldDB" id="A0A5C4THV0"/>
<dbReference type="OrthoDB" id="2513075at2"/>
<dbReference type="GO" id="GO:0004622">
    <property type="term" value="F:phosphatidylcholine lysophospholipase activity"/>
    <property type="evidence" value="ECO:0007669"/>
    <property type="project" value="TreeGrafter"/>
</dbReference>
<proteinExistence type="predicted"/>
<name>A0A5C4THV0_9BACL</name>
<dbReference type="Pfam" id="PF13472">
    <property type="entry name" value="Lipase_GDSL_2"/>
    <property type="match status" value="1"/>
</dbReference>
<accession>A0A5C4THV0</accession>
<reference evidence="2 3" key="1">
    <citation type="submission" date="2019-05" db="EMBL/GenBank/DDBJ databases">
        <title>We sequenced the genome of Paenibacillus hemerocallicola KCTC 33185 for further insight into its adaptation and study the phylogeny of Paenibacillus.</title>
        <authorList>
            <person name="Narsing Rao M.P."/>
        </authorList>
    </citation>
    <scope>NUCLEOTIDE SEQUENCE [LARGE SCALE GENOMIC DNA]</scope>
    <source>
        <strain evidence="2 3">KCTC 33185</strain>
    </source>
</reference>
<protein>
    <recommendedName>
        <fullName evidence="1">SGNH hydrolase-type esterase domain-containing protein</fullName>
    </recommendedName>
</protein>
<dbReference type="PANTHER" id="PTHR30383:SF5">
    <property type="entry name" value="SGNH HYDROLASE-TYPE ESTERASE DOMAIN-CONTAINING PROTEIN"/>
    <property type="match status" value="1"/>
</dbReference>
<dbReference type="InterPro" id="IPR036514">
    <property type="entry name" value="SGNH_hydro_sf"/>
</dbReference>
<evidence type="ECO:0000313" key="2">
    <source>
        <dbReference type="EMBL" id="TNJ68050.1"/>
    </source>
</evidence>
<dbReference type="Gene3D" id="3.40.50.1110">
    <property type="entry name" value="SGNH hydrolase"/>
    <property type="match status" value="1"/>
</dbReference>
<dbReference type="EMBL" id="VDCQ01000002">
    <property type="protein sequence ID" value="TNJ68050.1"/>
    <property type="molecule type" value="Genomic_DNA"/>
</dbReference>
<gene>
    <name evidence="2" type="ORF">FE784_02640</name>
</gene>
<evidence type="ECO:0000313" key="3">
    <source>
        <dbReference type="Proteomes" id="UP000307943"/>
    </source>
</evidence>